<keyword evidence="2" id="KW-1185">Reference proteome</keyword>
<evidence type="ECO:0000313" key="1">
    <source>
        <dbReference type="EMBL" id="KAH8011574.1"/>
    </source>
</evidence>
<evidence type="ECO:0000313" key="2">
    <source>
        <dbReference type="Proteomes" id="UP000827872"/>
    </source>
</evidence>
<dbReference type="Proteomes" id="UP000827872">
    <property type="component" value="Linkage Group LG13"/>
</dbReference>
<accession>A0ACB8FWE9</accession>
<reference evidence="1" key="1">
    <citation type="submission" date="2021-08" db="EMBL/GenBank/DDBJ databases">
        <title>The first chromosome-level gecko genome reveals the dynamic sex chromosomes of Neotropical dwarf geckos (Sphaerodactylidae: Sphaerodactylus).</title>
        <authorList>
            <person name="Pinto B.J."/>
            <person name="Keating S.E."/>
            <person name="Gamble T."/>
        </authorList>
    </citation>
    <scope>NUCLEOTIDE SEQUENCE</scope>
    <source>
        <strain evidence="1">TG3544</strain>
    </source>
</reference>
<gene>
    <name evidence="1" type="ORF">K3G42_002223</name>
</gene>
<sequence length="137" mass="15554">MEKIKARLKAEFEALESEERHTLKEYKPWGDGLAAAREDGPCRGTKASIHADINAAEWRANPQEPPSRSLWLLTRGGDFNSCRWPGNRTPDRHWFRLANYEGLLIKLPISRSTGSPFATYASEKPVSESQEAQEETR</sequence>
<protein>
    <submittedName>
        <fullName evidence="1">Uncharacterized protein</fullName>
    </submittedName>
</protein>
<name>A0ACB8FWE9_9SAUR</name>
<comment type="caution">
    <text evidence="1">The sequence shown here is derived from an EMBL/GenBank/DDBJ whole genome shotgun (WGS) entry which is preliminary data.</text>
</comment>
<organism evidence="1 2">
    <name type="scientific">Sphaerodactylus townsendi</name>
    <dbReference type="NCBI Taxonomy" id="933632"/>
    <lineage>
        <taxon>Eukaryota</taxon>
        <taxon>Metazoa</taxon>
        <taxon>Chordata</taxon>
        <taxon>Craniata</taxon>
        <taxon>Vertebrata</taxon>
        <taxon>Euteleostomi</taxon>
        <taxon>Lepidosauria</taxon>
        <taxon>Squamata</taxon>
        <taxon>Bifurcata</taxon>
        <taxon>Gekkota</taxon>
        <taxon>Sphaerodactylidae</taxon>
        <taxon>Sphaerodactylus</taxon>
    </lineage>
</organism>
<dbReference type="EMBL" id="CM037626">
    <property type="protein sequence ID" value="KAH8011574.1"/>
    <property type="molecule type" value="Genomic_DNA"/>
</dbReference>
<proteinExistence type="predicted"/>